<dbReference type="Proteomes" id="UP000010475">
    <property type="component" value="Chromosome"/>
</dbReference>
<dbReference type="InterPro" id="IPR027417">
    <property type="entry name" value="P-loop_NTPase"/>
</dbReference>
<dbReference type="RefSeq" id="WP_015208905.1">
    <property type="nucleotide sequence ID" value="NC_019757.1"/>
</dbReference>
<dbReference type="GO" id="GO:0016020">
    <property type="term" value="C:membrane"/>
    <property type="evidence" value="ECO:0007669"/>
    <property type="project" value="UniProtKB-SubCell"/>
</dbReference>
<keyword evidence="11" id="KW-1185">Reference proteome</keyword>
<feature type="coiled-coil region" evidence="6">
    <location>
        <begin position="790"/>
        <end position="842"/>
    </location>
</feature>
<evidence type="ECO:0000256" key="7">
    <source>
        <dbReference type="SAM" id="Phobius"/>
    </source>
</evidence>
<feature type="domain" description="Dynamin N-terminal" evidence="8">
    <location>
        <begin position="268"/>
        <end position="419"/>
    </location>
</feature>
<dbReference type="SUPFAM" id="SSF52540">
    <property type="entry name" value="P-loop containing nucleoside triphosphate hydrolases"/>
    <property type="match status" value="1"/>
</dbReference>
<evidence type="ECO:0000259" key="9">
    <source>
        <dbReference type="Pfam" id="PF05099"/>
    </source>
</evidence>
<evidence type="ECO:0000256" key="4">
    <source>
        <dbReference type="ARBA" id="ARBA00023134"/>
    </source>
</evidence>
<dbReference type="Gene3D" id="1.10.3680.10">
    <property type="entry name" value="TerB-like"/>
    <property type="match status" value="1"/>
</dbReference>
<organism evidence="10 11">
    <name type="scientific">Cylindrospermum stagnale PCC 7417</name>
    <dbReference type="NCBI Taxonomy" id="56107"/>
    <lineage>
        <taxon>Bacteria</taxon>
        <taxon>Bacillati</taxon>
        <taxon>Cyanobacteriota</taxon>
        <taxon>Cyanophyceae</taxon>
        <taxon>Nostocales</taxon>
        <taxon>Nostocaceae</taxon>
        <taxon>Cylindrospermum</taxon>
    </lineage>
</organism>
<dbReference type="SUPFAM" id="SSF158682">
    <property type="entry name" value="TerB-like"/>
    <property type="match status" value="1"/>
</dbReference>
<dbReference type="OrthoDB" id="3650305at2"/>
<evidence type="ECO:0000256" key="1">
    <source>
        <dbReference type="ARBA" id="ARBA00004370"/>
    </source>
</evidence>
<dbReference type="HOGENOM" id="CLU_016257_0_0_3"/>
<proteinExistence type="predicted"/>
<keyword evidence="5 7" id="KW-0472">Membrane</keyword>
<dbReference type="AlphaFoldDB" id="K9X1P2"/>
<dbReference type="KEGG" id="csg:Cylst_3518"/>
<dbReference type="GO" id="GO:0005525">
    <property type="term" value="F:GTP binding"/>
    <property type="evidence" value="ECO:0007669"/>
    <property type="project" value="UniProtKB-KW"/>
</dbReference>
<keyword evidence="4" id="KW-0342">GTP-binding</keyword>
<keyword evidence="6" id="KW-0175">Coiled coil</keyword>
<name>K9X1P2_9NOST</name>
<keyword evidence="2" id="KW-0547">Nucleotide-binding</keyword>
<keyword evidence="3" id="KW-0378">Hydrolase</keyword>
<gene>
    <name evidence="10" type="ORF">Cylst_3518</name>
</gene>
<evidence type="ECO:0000313" key="11">
    <source>
        <dbReference type="Proteomes" id="UP000010475"/>
    </source>
</evidence>
<dbReference type="InterPro" id="IPR029024">
    <property type="entry name" value="TerB-like"/>
</dbReference>
<dbReference type="Gene3D" id="3.40.50.300">
    <property type="entry name" value="P-loop containing nucleotide triphosphate hydrolases"/>
    <property type="match status" value="1"/>
</dbReference>
<dbReference type="InterPro" id="IPR007791">
    <property type="entry name" value="DjlA_N"/>
</dbReference>
<dbReference type="Pfam" id="PF05099">
    <property type="entry name" value="TerB"/>
    <property type="match status" value="1"/>
</dbReference>
<sequence length="846" mass="97269">METSRVTSETVELLKEISGVRLSQQDITPLIIFLASLIVILRGVADADGMATEQEKQCWEKILQRFIKSPMTILNLIMRYVSSGIKLHQIYADSPEFITLTDMLTNSERLILISLGYEMSFVDNDINLHEKNYIETVAYRLGIDSQHLAILEAGFTHDVNVDPDALEEVKFLLATDRFYALDTALIEAANYILDTLPAKIEIETDEQTAPLSYDELKKFQEYRKKLQYFCYQITNIIQEFRKRGFIPQSLIGEIAEVSLRIKSQRFRLAVVGEFSNGKSTLLNALVGEEIQPVRAIPCSGTVTVLKYGTQKRVICLYKDGRSEEIPLDQYKVKAAISKEAAVEHRSDELLQSDLEEIIFEHPELALCKSGVEIVDSPGLNEHPDRTAITYKLLKETDAVIFLTNAVHLLTEKEKELIKDVRYQLNNSESKNAAENLFILVNFMDMLDNEEDHQYVKKRLETFVESEKLLITAGEKRVHYISAKKALKSIQNRDDDEYLKSFKYFTQSLERFLTFERGAIKIKRSVNELDSLIAKSLDLLIQYNKVLEGKISLSKAEKLEVLEKIGSISGRELKLRSFAEQLKNQAVNEAHEAWHKWYSELPEELAKRSVTWSSKHSRLFEQKELIKEYTSQFLEDLKSTLNLWQKYSLSKIIEKHLEILNDRILQETHELNTKLEIIDKNINTRLSGCINYDLVNIDTKPFFGTLGRWSVNVLTYVVLASSGLILLAPIIFGVNNFIKGVDEQQDTGIKQKIIESGLSKFVDSKNQILEEINQYISSILESRIESFLSVIDQAISLCENLIEQQDRIEQETLEQREVEKAFIYQKRQELERVQNELEVIVNKSTNL</sequence>
<comment type="subcellular location">
    <subcellularLocation>
        <location evidence="1">Membrane</location>
    </subcellularLocation>
</comment>
<evidence type="ECO:0000313" key="10">
    <source>
        <dbReference type="EMBL" id="AFZ25657.1"/>
    </source>
</evidence>
<dbReference type="InterPro" id="IPR045063">
    <property type="entry name" value="Dynamin_N"/>
</dbReference>
<dbReference type="CDD" id="cd09912">
    <property type="entry name" value="DLP_2"/>
    <property type="match status" value="1"/>
</dbReference>
<dbReference type="eggNOG" id="COG0699">
    <property type="taxonomic scope" value="Bacteria"/>
</dbReference>
<evidence type="ECO:0000256" key="2">
    <source>
        <dbReference type="ARBA" id="ARBA00022741"/>
    </source>
</evidence>
<dbReference type="PANTHER" id="PTHR10465">
    <property type="entry name" value="TRANSMEMBRANE GTPASE FZO1"/>
    <property type="match status" value="1"/>
</dbReference>
<evidence type="ECO:0000259" key="8">
    <source>
        <dbReference type="Pfam" id="PF00350"/>
    </source>
</evidence>
<dbReference type="GO" id="GO:0003924">
    <property type="term" value="F:GTPase activity"/>
    <property type="evidence" value="ECO:0007669"/>
    <property type="project" value="InterPro"/>
</dbReference>
<reference evidence="10 11" key="1">
    <citation type="submission" date="2012-06" db="EMBL/GenBank/DDBJ databases">
        <title>Finished chromosome of genome of Cylindrospermum stagnale PCC 7417.</title>
        <authorList>
            <consortium name="US DOE Joint Genome Institute"/>
            <person name="Gugger M."/>
            <person name="Coursin T."/>
            <person name="Rippka R."/>
            <person name="Tandeau De Marsac N."/>
            <person name="Huntemann M."/>
            <person name="Wei C.-L."/>
            <person name="Han J."/>
            <person name="Detter J.C."/>
            <person name="Han C."/>
            <person name="Tapia R."/>
            <person name="Chen A."/>
            <person name="Kyrpides N."/>
            <person name="Mavromatis K."/>
            <person name="Markowitz V."/>
            <person name="Szeto E."/>
            <person name="Ivanova N."/>
            <person name="Pagani I."/>
            <person name="Pati A."/>
            <person name="Goodwin L."/>
            <person name="Nordberg H.P."/>
            <person name="Cantor M.N."/>
            <person name="Hua S.X."/>
            <person name="Woyke T."/>
            <person name="Kerfeld C.A."/>
        </authorList>
    </citation>
    <scope>NUCLEOTIDE SEQUENCE [LARGE SCALE GENOMIC DNA]</scope>
    <source>
        <strain evidence="10 11">PCC 7417</strain>
    </source>
</reference>
<evidence type="ECO:0000256" key="6">
    <source>
        <dbReference type="SAM" id="Coils"/>
    </source>
</evidence>
<dbReference type="EMBL" id="CP003642">
    <property type="protein sequence ID" value="AFZ25657.1"/>
    <property type="molecule type" value="Genomic_DNA"/>
</dbReference>
<evidence type="ECO:0000256" key="5">
    <source>
        <dbReference type="ARBA" id="ARBA00023136"/>
    </source>
</evidence>
<keyword evidence="7" id="KW-1133">Transmembrane helix</keyword>
<dbReference type="Pfam" id="PF00350">
    <property type="entry name" value="Dynamin_N"/>
    <property type="match status" value="1"/>
</dbReference>
<dbReference type="STRING" id="56107.Cylst_3518"/>
<accession>K9X1P2</accession>
<keyword evidence="7" id="KW-0812">Transmembrane</keyword>
<dbReference type="InterPro" id="IPR027094">
    <property type="entry name" value="Mitofusin_fam"/>
</dbReference>
<feature type="domain" description="Co-chaperone DjlA N-terminal" evidence="9">
    <location>
        <begin position="37"/>
        <end position="148"/>
    </location>
</feature>
<dbReference type="PATRIC" id="fig|56107.3.peg.3866"/>
<feature type="transmembrane region" description="Helical" evidence="7">
    <location>
        <begin position="712"/>
        <end position="733"/>
    </location>
</feature>
<protein>
    <submittedName>
        <fullName evidence="10">GTPase</fullName>
    </submittedName>
</protein>
<dbReference type="GO" id="GO:0008053">
    <property type="term" value="P:mitochondrial fusion"/>
    <property type="evidence" value="ECO:0007669"/>
    <property type="project" value="TreeGrafter"/>
</dbReference>
<dbReference type="PANTHER" id="PTHR10465:SF0">
    <property type="entry name" value="SARCALUMENIN"/>
    <property type="match status" value="1"/>
</dbReference>
<evidence type="ECO:0000256" key="3">
    <source>
        <dbReference type="ARBA" id="ARBA00022801"/>
    </source>
</evidence>